<accession>A0ABN7I5I7</accession>
<dbReference type="InterPro" id="IPR026349">
    <property type="entry name" value="CHP04255"/>
</dbReference>
<organism evidence="1 2">
    <name type="scientific">Paraburkholderia hiiakae</name>
    <dbReference type="NCBI Taxonomy" id="1081782"/>
    <lineage>
        <taxon>Bacteria</taxon>
        <taxon>Pseudomonadati</taxon>
        <taxon>Pseudomonadota</taxon>
        <taxon>Betaproteobacteria</taxon>
        <taxon>Burkholderiales</taxon>
        <taxon>Burkholderiaceae</taxon>
        <taxon>Paraburkholderia</taxon>
    </lineage>
</organism>
<gene>
    <name evidence="1" type="ORF">LMG27952_04759</name>
</gene>
<sequence>MAFVLTFSRAFDAAEVARLATLRETLRSDLPRFETLQGIAFHIGMPSITQQAAPNGVLLQRFKEDGTPAWVVRAADQTVVVNCLDYDSWRNVWPEAKRFMTEVVRQIASETNPLSQIALQVVDKFVYETDPEPYLISDVFNPDSQYLPANTLAVGSLWHVYQGWFVLTMNDGDGPAAETQFANRQLLNVLNLTSANIDGRLTASIDHLAQVTFKDNLPKALSSASDDENEEFLQVAFKGLLQPNNKVIMRNVLNREQLIAIGLEDQ</sequence>
<evidence type="ECO:0000313" key="2">
    <source>
        <dbReference type="Proteomes" id="UP000656319"/>
    </source>
</evidence>
<proteinExistence type="predicted"/>
<evidence type="ECO:0000313" key="1">
    <source>
        <dbReference type="EMBL" id="CAD6548629.1"/>
    </source>
</evidence>
<dbReference type="Proteomes" id="UP000656319">
    <property type="component" value="Unassembled WGS sequence"/>
</dbReference>
<name>A0ABN7I5I7_9BURK</name>
<dbReference type="NCBIfam" id="TIGR04255">
    <property type="entry name" value="sporadTIGR04255"/>
    <property type="match status" value="1"/>
</dbReference>
<protein>
    <recommendedName>
        <fullName evidence="3">TIGR04255 family protein</fullName>
    </recommendedName>
</protein>
<dbReference type="EMBL" id="CAJHCQ010000013">
    <property type="protein sequence ID" value="CAD6548629.1"/>
    <property type="molecule type" value="Genomic_DNA"/>
</dbReference>
<reference evidence="1 2" key="1">
    <citation type="submission" date="2020-10" db="EMBL/GenBank/DDBJ databases">
        <authorList>
            <person name="Peeters C."/>
        </authorList>
    </citation>
    <scope>NUCLEOTIDE SEQUENCE [LARGE SCALE GENOMIC DNA]</scope>
    <source>
        <strain evidence="1 2">LMG 27952</strain>
    </source>
</reference>
<comment type="caution">
    <text evidence="1">The sequence shown here is derived from an EMBL/GenBank/DDBJ whole genome shotgun (WGS) entry which is preliminary data.</text>
</comment>
<evidence type="ECO:0008006" key="3">
    <source>
        <dbReference type="Google" id="ProtNLM"/>
    </source>
</evidence>
<keyword evidence="2" id="KW-1185">Reference proteome</keyword>